<evidence type="ECO:0000256" key="1">
    <source>
        <dbReference type="ARBA" id="ARBA00004429"/>
    </source>
</evidence>
<organism evidence="11 12">
    <name type="scientific">Rhodobium orientis</name>
    <dbReference type="NCBI Taxonomy" id="34017"/>
    <lineage>
        <taxon>Bacteria</taxon>
        <taxon>Pseudomonadati</taxon>
        <taxon>Pseudomonadota</taxon>
        <taxon>Alphaproteobacteria</taxon>
        <taxon>Hyphomicrobiales</taxon>
        <taxon>Rhodobiaceae</taxon>
        <taxon>Rhodobium</taxon>
    </lineage>
</organism>
<dbReference type="InterPro" id="IPR000515">
    <property type="entry name" value="MetI-like"/>
</dbReference>
<keyword evidence="5 9" id="KW-0812">Transmembrane</keyword>
<feature type="domain" description="ABC transmembrane type-1" evidence="10">
    <location>
        <begin position="79"/>
        <end position="373"/>
    </location>
</feature>
<dbReference type="GO" id="GO:0043190">
    <property type="term" value="C:ATP-binding cassette (ABC) transporter complex"/>
    <property type="evidence" value="ECO:0007669"/>
    <property type="project" value="InterPro"/>
</dbReference>
<evidence type="ECO:0000256" key="9">
    <source>
        <dbReference type="RuleBase" id="RU363032"/>
    </source>
</evidence>
<feature type="transmembrane region" description="Helical" evidence="9">
    <location>
        <begin position="172"/>
        <end position="193"/>
    </location>
</feature>
<comment type="caution">
    <text evidence="11">The sequence shown here is derived from an EMBL/GenBank/DDBJ whole genome shotgun (WGS) entry which is preliminary data.</text>
</comment>
<keyword evidence="4" id="KW-1003">Cell membrane</keyword>
<dbReference type="GO" id="GO:0022857">
    <property type="term" value="F:transmembrane transporter activity"/>
    <property type="evidence" value="ECO:0007669"/>
    <property type="project" value="InterPro"/>
</dbReference>
<proteinExistence type="inferred from homology"/>
<evidence type="ECO:0000256" key="3">
    <source>
        <dbReference type="ARBA" id="ARBA00022448"/>
    </source>
</evidence>
<dbReference type="InterPro" id="IPR043429">
    <property type="entry name" value="ArtM/GltK/GlnP/TcyL/YhdX-like"/>
</dbReference>
<sequence length="389" mass="41995">MKRDSLVTLLASRHFQAVVAAIVFVVLAVLVYAGQQELMAKGIVSGFDFLWRSTGWDIGFSLIPYSISDPYWKVLLIGLMNTLFLGFAGLALATLVGVLVGVARTSHNPVLNAIGTIYVETFRNVPLILQAFFWYAVYTHLPPPRKAVAFGDMVFLSARGIYLPGFNISNGAIAICALFLVVGIVAALWLIASRRLSGWAEARRLPLAGLALVVAGVAIFLVGEAGRIAGQPVVSMPELRGLNIRGGLRLTSEFAALLTAMSLYGGAYLGEIIRAGFLSIPKGQIEAAKALGFRPWHIFTLVRLPLAIRAILPTLTNQYVWLIKATTLGIAVGFSDFFLVISTSINQSGQTVELLLILMGGFLLINYTISTVMNAINRSIAIRGQGTRK</sequence>
<feature type="transmembrane region" description="Helical" evidence="9">
    <location>
        <begin position="250"/>
        <end position="270"/>
    </location>
</feature>
<feature type="transmembrane region" description="Helical" evidence="9">
    <location>
        <begin position="205"/>
        <end position="230"/>
    </location>
</feature>
<feature type="transmembrane region" description="Helical" evidence="9">
    <location>
        <begin position="352"/>
        <end position="369"/>
    </location>
</feature>
<dbReference type="AlphaFoldDB" id="A0A327JUW8"/>
<feature type="transmembrane region" description="Helical" evidence="9">
    <location>
        <begin position="318"/>
        <end position="340"/>
    </location>
</feature>
<dbReference type="InterPro" id="IPR035906">
    <property type="entry name" value="MetI-like_sf"/>
</dbReference>
<keyword evidence="3 9" id="KW-0813">Transport</keyword>
<evidence type="ECO:0000256" key="6">
    <source>
        <dbReference type="ARBA" id="ARBA00022970"/>
    </source>
</evidence>
<feature type="transmembrane region" description="Helical" evidence="9">
    <location>
        <begin position="15"/>
        <end position="33"/>
    </location>
</feature>
<dbReference type="Proteomes" id="UP000249299">
    <property type="component" value="Unassembled WGS sequence"/>
</dbReference>
<comment type="subcellular location">
    <subcellularLocation>
        <location evidence="1">Cell inner membrane</location>
        <topology evidence="1">Multi-pass membrane protein</topology>
    </subcellularLocation>
    <subcellularLocation>
        <location evidence="9">Cell membrane</location>
        <topology evidence="9">Multi-pass membrane protein</topology>
    </subcellularLocation>
</comment>
<evidence type="ECO:0000256" key="2">
    <source>
        <dbReference type="ARBA" id="ARBA00010072"/>
    </source>
</evidence>
<dbReference type="PROSITE" id="PS50928">
    <property type="entry name" value="ABC_TM1"/>
    <property type="match status" value="1"/>
</dbReference>
<evidence type="ECO:0000313" key="11">
    <source>
        <dbReference type="EMBL" id="RAI29274.1"/>
    </source>
</evidence>
<evidence type="ECO:0000313" key="12">
    <source>
        <dbReference type="Proteomes" id="UP000249299"/>
    </source>
</evidence>
<keyword evidence="6" id="KW-0029">Amino-acid transport</keyword>
<gene>
    <name evidence="11" type="ORF">CH339_03025</name>
</gene>
<dbReference type="EMBL" id="NPEV01000004">
    <property type="protein sequence ID" value="RAI29274.1"/>
    <property type="molecule type" value="Genomic_DNA"/>
</dbReference>
<name>A0A327JUW8_9HYPH</name>
<evidence type="ECO:0000256" key="4">
    <source>
        <dbReference type="ARBA" id="ARBA00022475"/>
    </source>
</evidence>
<dbReference type="InterPro" id="IPR010065">
    <property type="entry name" value="AA_ABC_transptr_permease_3TM"/>
</dbReference>
<dbReference type="NCBIfam" id="TIGR01726">
    <property type="entry name" value="HEQRo_perm_3TM"/>
    <property type="match status" value="1"/>
</dbReference>
<dbReference type="PANTHER" id="PTHR30614">
    <property type="entry name" value="MEMBRANE COMPONENT OF AMINO ACID ABC TRANSPORTER"/>
    <property type="match status" value="1"/>
</dbReference>
<evidence type="ECO:0000256" key="7">
    <source>
        <dbReference type="ARBA" id="ARBA00022989"/>
    </source>
</evidence>
<dbReference type="RefSeq" id="WP_111432808.1">
    <property type="nucleotide sequence ID" value="NZ_JACIGG010000007.1"/>
</dbReference>
<dbReference type="Gene3D" id="1.10.3720.10">
    <property type="entry name" value="MetI-like"/>
    <property type="match status" value="2"/>
</dbReference>
<evidence type="ECO:0000256" key="8">
    <source>
        <dbReference type="ARBA" id="ARBA00023136"/>
    </source>
</evidence>
<feature type="transmembrane region" description="Helical" evidence="9">
    <location>
        <begin position="74"/>
        <end position="102"/>
    </location>
</feature>
<comment type="similarity">
    <text evidence="2">Belongs to the binding-protein-dependent transport system permease family. HisMQ subfamily.</text>
</comment>
<evidence type="ECO:0000256" key="5">
    <source>
        <dbReference type="ARBA" id="ARBA00022692"/>
    </source>
</evidence>
<evidence type="ECO:0000259" key="10">
    <source>
        <dbReference type="PROSITE" id="PS50928"/>
    </source>
</evidence>
<dbReference type="SUPFAM" id="SSF161098">
    <property type="entry name" value="MetI-like"/>
    <property type="match status" value="2"/>
</dbReference>
<keyword evidence="8 9" id="KW-0472">Membrane</keyword>
<accession>A0A327JUW8</accession>
<keyword evidence="7 9" id="KW-1133">Transmembrane helix</keyword>
<reference evidence="11 12" key="1">
    <citation type="submission" date="2017-07" db="EMBL/GenBank/DDBJ databases">
        <title>Draft Genome Sequences of Select Purple Nonsulfur Bacteria.</title>
        <authorList>
            <person name="Lasarre B."/>
            <person name="Mckinlay J.B."/>
        </authorList>
    </citation>
    <scope>NUCLEOTIDE SEQUENCE [LARGE SCALE GENOMIC DNA]</scope>
    <source>
        <strain evidence="11 12">DSM 11290</strain>
    </source>
</reference>
<dbReference type="OrthoDB" id="9808531at2"/>
<keyword evidence="12" id="KW-1185">Reference proteome</keyword>
<dbReference type="GO" id="GO:0006865">
    <property type="term" value="P:amino acid transport"/>
    <property type="evidence" value="ECO:0007669"/>
    <property type="project" value="UniProtKB-KW"/>
</dbReference>
<dbReference type="Pfam" id="PF00528">
    <property type="entry name" value="BPD_transp_1"/>
    <property type="match status" value="1"/>
</dbReference>
<dbReference type="CDD" id="cd06261">
    <property type="entry name" value="TM_PBP2"/>
    <property type="match status" value="1"/>
</dbReference>
<dbReference type="PANTHER" id="PTHR30614:SF37">
    <property type="entry name" value="AMINO-ACID ABC TRANSPORTER PERMEASE PROTEIN YHDX-RELATED"/>
    <property type="match status" value="1"/>
</dbReference>
<protein>
    <submittedName>
        <fullName evidence="11">ABC transporter permease</fullName>
    </submittedName>
</protein>